<keyword evidence="5 8" id="KW-0798">TonB box</keyword>
<evidence type="ECO:0000256" key="6">
    <source>
        <dbReference type="ARBA" id="ARBA00023136"/>
    </source>
</evidence>
<keyword evidence="9" id="KW-0732">Signal</keyword>
<dbReference type="OrthoDB" id="5332150at2"/>
<evidence type="ECO:0000256" key="9">
    <source>
        <dbReference type="SAM" id="SignalP"/>
    </source>
</evidence>
<dbReference type="PANTHER" id="PTHR30069:SF49">
    <property type="entry name" value="OUTER MEMBRANE PROTEIN C"/>
    <property type="match status" value="1"/>
</dbReference>
<proteinExistence type="inferred from homology"/>
<evidence type="ECO:0000256" key="8">
    <source>
        <dbReference type="RuleBase" id="RU003357"/>
    </source>
</evidence>
<gene>
    <name evidence="12" type="ORF">SAMN05421733_106110</name>
</gene>
<dbReference type="Gene3D" id="2.40.170.20">
    <property type="entry name" value="TonB-dependent receptor, beta-barrel domain"/>
    <property type="match status" value="1"/>
</dbReference>
<dbReference type="InterPro" id="IPR012910">
    <property type="entry name" value="Plug_dom"/>
</dbReference>
<dbReference type="NCBIfam" id="TIGR01778">
    <property type="entry name" value="TonB-copper"/>
    <property type="match status" value="1"/>
</dbReference>
<dbReference type="InterPro" id="IPR036942">
    <property type="entry name" value="Beta-barrel_TonB_sf"/>
</dbReference>
<feature type="chain" id="PRO_5017313106" evidence="9">
    <location>
        <begin position="27"/>
        <end position="664"/>
    </location>
</feature>
<dbReference type="Pfam" id="PF07715">
    <property type="entry name" value="Plug"/>
    <property type="match status" value="1"/>
</dbReference>
<accession>A0A1G6HKU2</accession>
<evidence type="ECO:0000256" key="1">
    <source>
        <dbReference type="ARBA" id="ARBA00004571"/>
    </source>
</evidence>
<evidence type="ECO:0000259" key="11">
    <source>
        <dbReference type="Pfam" id="PF07715"/>
    </source>
</evidence>
<evidence type="ECO:0000256" key="4">
    <source>
        <dbReference type="ARBA" id="ARBA00022692"/>
    </source>
</evidence>
<keyword evidence="7" id="KW-0998">Cell outer membrane</keyword>
<dbReference type="AlphaFoldDB" id="A0A1G6HKU2"/>
<keyword evidence="4" id="KW-0812">Transmembrane</keyword>
<dbReference type="RefSeq" id="WP_092748224.1">
    <property type="nucleotide sequence ID" value="NZ_FMYL01000006.1"/>
</dbReference>
<dbReference type="CDD" id="cd01347">
    <property type="entry name" value="ligand_gated_channel"/>
    <property type="match status" value="1"/>
</dbReference>
<evidence type="ECO:0000256" key="2">
    <source>
        <dbReference type="ARBA" id="ARBA00022448"/>
    </source>
</evidence>
<feature type="domain" description="TonB-dependent receptor plug" evidence="11">
    <location>
        <begin position="63"/>
        <end position="145"/>
    </location>
</feature>
<evidence type="ECO:0000313" key="13">
    <source>
        <dbReference type="Proteomes" id="UP000242501"/>
    </source>
</evidence>
<dbReference type="GO" id="GO:0009279">
    <property type="term" value="C:cell outer membrane"/>
    <property type="evidence" value="ECO:0007669"/>
    <property type="project" value="UniProtKB-SubCell"/>
</dbReference>
<keyword evidence="2" id="KW-0813">Transport</keyword>
<name>A0A1G6HKU2_9GAMM</name>
<keyword evidence="6 8" id="KW-0472">Membrane</keyword>
<dbReference type="PANTHER" id="PTHR30069">
    <property type="entry name" value="TONB-DEPENDENT OUTER MEMBRANE RECEPTOR"/>
    <property type="match status" value="1"/>
</dbReference>
<dbReference type="InterPro" id="IPR000531">
    <property type="entry name" value="Beta-barrel_TonB"/>
</dbReference>
<sequence length="664" mass="73996">MSTSTYVLRPLAAMISCALYMQHAYADQHIVRLTPIVSTAEKGNTANGLIVVLNPKQPTQPIPSVDGAAYLQNVMGFNAVKSAGMVNSDITFRGMFGSRIKVLSDNSENLGACGGRMDAPTSYISPERFDQMTVIKGPETVRFANPGSAATVLFESQPVQFNDGQFYKGQVSTVMGSFGRLDHNVDVAVGEQNYYARLNANRSVSNDYVDGTGKTVHANWEKWNTDLALGWRPTEHTWLEATAGKANGQVAYAGRGMDGTLFARDHLGLRLQQTHINDVIEKIDLQVNYNFNDHVMDNYGLRPLNQRMAMTSNVARKTLNERMEITAHVRDWTLQTGLDHQYNSHSKRGTRAYKQLPRQKDMSFESFGIFAEASHDLSEQQKLVLGTRVDAVTVRDFRVAKQQFNQKRSQTLPSGFVRLESEFPTLNTKTYVGIGHVQRMPDYWEIFSPSLGNGSTDAFNTVKTEKTTQLDLGYQYQGDDFNHWASAYAGYVQDFILTQYGTATNALNVNAKIAGGEFGVGYKFTPHIQTDVSAMYAWGENTTQKRALAQIAPLEARVNLRYVADQYSVGALWRVVGSQHRYSQKQGNVVGYDLGPSQGFATLSLNGAYRWNNGVTLALGIDNMFDRTYSEHLNKLGNANVGFSGTEQINNIGRNYWARIEFKF</sequence>
<dbReference type="GO" id="GO:0015344">
    <property type="term" value="F:siderophore uptake transmembrane transporter activity"/>
    <property type="evidence" value="ECO:0007669"/>
    <property type="project" value="TreeGrafter"/>
</dbReference>
<dbReference type="SUPFAM" id="SSF56935">
    <property type="entry name" value="Porins"/>
    <property type="match status" value="1"/>
</dbReference>
<dbReference type="Pfam" id="PF00593">
    <property type="entry name" value="TonB_dep_Rec_b-barrel"/>
    <property type="match status" value="1"/>
</dbReference>
<dbReference type="GO" id="GO:0044718">
    <property type="term" value="P:siderophore transmembrane transport"/>
    <property type="evidence" value="ECO:0007669"/>
    <property type="project" value="TreeGrafter"/>
</dbReference>
<organism evidence="12 13">
    <name type="scientific">Acinetobacter boissieri</name>
    <dbReference type="NCBI Taxonomy" id="1219383"/>
    <lineage>
        <taxon>Bacteria</taxon>
        <taxon>Pseudomonadati</taxon>
        <taxon>Pseudomonadota</taxon>
        <taxon>Gammaproteobacteria</taxon>
        <taxon>Moraxellales</taxon>
        <taxon>Moraxellaceae</taxon>
        <taxon>Acinetobacter</taxon>
    </lineage>
</organism>
<feature type="domain" description="TonB-dependent receptor-like beta-barrel" evidence="10">
    <location>
        <begin position="206"/>
        <end position="623"/>
    </location>
</feature>
<dbReference type="Proteomes" id="UP000242501">
    <property type="component" value="Unassembled WGS sequence"/>
</dbReference>
<dbReference type="EMBL" id="FMYL01000006">
    <property type="protein sequence ID" value="SDB94783.1"/>
    <property type="molecule type" value="Genomic_DNA"/>
</dbReference>
<comment type="subcellular location">
    <subcellularLocation>
        <location evidence="1">Cell outer membrane</location>
        <topology evidence="1">Multi-pass membrane protein</topology>
    </subcellularLocation>
</comment>
<evidence type="ECO:0000256" key="7">
    <source>
        <dbReference type="ARBA" id="ARBA00023237"/>
    </source>
</evidence>
<keyword evidence="13" id="KW-1185">Reference proteome</keyword>
<evidence type="ECO:0000256" key="5">
    <source>
        <dbReference type="ARBA" id="ARBA00023077"/>
    </source>
</evidence>
<keyword evidence="3" id="KW-1134">Transmembrane beta strand</keyword>
<feature type="signal peptide" evidence="9">
    <location>
        <begin position="1"/>
        <end position="26"/>
    </location>
</feature>
<dbReference type="InterPro" id="IPR039426">
    <property type="entry name" value="TonB-dep_rcpt-like"/>
</dbReference>
<evidence type="ECO:0000259" key="10">
    <source>
        <dbReference type="Pfam" id="PF00593"/>
    </source>
</evidence>
<dbReference type="InterPro" id="IPR010100">
    <property type="entry name" value="TonB-dep_Cu_rcpt"/>
</dbReference>
<evidence type="ECO:0000313" key="12">
    <source>
        <dbReference type="EMBL" id="SDB94783.1"/>
    </source>
</evidence>
<protein>
    <submittedName>
        <fullName evidence="12">Iron complex outermembrane recepter protein</fullName>
    </submittedName>
</protein>
<evidence type="ECO:0000256" key="3">
    <source>
        <dbReference type="ARBA" id="ARBA00022452"/>
    </source>
</evidence>
<dbReference type="STRING" id="1219383.SAMN05421733_106110"/>
<reference evidence="13" key="1">
    <citation type="submission" date="2016-09" db="EMBL/GenBank/DDBJ databases">
        <authorList>
            <person name="Varghese N."/>
            <person name="Submissions S."/>
        </authorList>
    </citation>
    <scope>NUCLEOTIDE SEQUENCE [LARGE SCALE GENOMIC DNA]</scope>
    <source>
        <strain evidence="13">ANC 4422</strain>
    </source>
</reference>
<comment type="similarity">
    <text evidence="8">Belongs to the TonB-dependent receptor family.</text>
</comment>